<gene>
    <name evidence="2" type="ORF">QTN89_27860</name>
</gene>
<dbReference type="InterPro" id="IPR011990">
    <property type="entry name" value="TPR-like_helical_dom_sf"/>
</dbReference>
<protein>
    <submittedName>
        <fullName evidence="2">Tetratricopeptide repeat protein</fullName>
    </submittedName>
</protein>
<evidence type="ECO:0000313" key="3">
    <source>
        <dbReference type="Proteomes" id="UP001239462"/>
    </source>
</evidence>
<organism evidence="2 3">
    <name type="scientific">Roseiconus lacunae</name>
    <dbReference type="NCBI Taxonomy" id="2605694"/>
    <lineage>
        <taxon>Bacteria</taxon>
        <taxon>Pseudomonadati</taxon>
        <taxon>Planctomycetota</taxon>
        <taxon>Planctomycetia</taxon>
        <taxon>Pirellulales</taxon>
        <taxon>Pirellulaceae</taxon>
        <taxon>Roseiconus</taxon>
    </lineage>
</organism>
<keyword evidence="3" id="KW-1185">Reference proteome</keyword>
<accession>A0ABT7PS21</accession>
<comment type="caution">
    <text evidence="2">The sequence shown here is derived from an EMBL/GenBank/DDBJ whole genome shotgun (WGS) entry which is preliminary data.</text>
</comment>
<name>A0ABT7PS21_9BACT</name>
<keyword evidence="1" id="KW-0732">Signal</keyword>
<feature type="chain" id="PRO_5046351750" evidence="1">
    <location>
        <begin position="24"/>
        <end position="345"/>
    </location>
</feature>
<dbReference type="Proteomes" id="UP001239462">
    <property type="component" value="Unassembled WGS sequence"/>
</dbReference>
<dbReference type="Gene3D" id="1.25.40.10">
    <property type="entry name" value="Tetratricopeptide repeat domain"/>
    <property type="match status" value="2"/>
</dbReference>
<dbReference type="RefSeq" id="WP_289167394.1">
    <property type="nucleotide sequence ID" value="NZ_JASZZN010000035.1"/>
</dbReference>
<dbReference type="Pfam" id="PF14559">
    <property type="entry name" value="TPR_19"/>
    <property type="match status" value="1"/>
</dbReference>
<dbReference type="EMBL" id="JASZZN010000035">
    <property type="protein sequence ID" value="MDM4019302.1"/>
    <property type="molecule type" value="Genomic_DNA"/>
</dbReference>
<evidence type="ECO:0000256" key="1">
    <source>
        <dbReference type="SAM" id="SignalP"/>
    </source>
</evidence>
<dbReference type="SUPFAM" id="SSF48452">
    <property type="entry name" value="TPR-like"/>
    <property type="match status" value="1"/>
</dbReference>
<reference evidence="2 3" key="1">
    <citation type="submission" date="2023-06" db="EMBL/GenBank/DDBJ databases">
        <title>Roseiconus lacunae JC819 isolated from Gulf of Mannar region, Tamil Nadu.</title>
        <authorList>
            <person name="Pk S."/>
            <person name="Ch S."/>
            <person name="Ch V.R."/>
        </authorList>
    </citation>
    <scope>NUCLEOTIDE SEQUENCE [LARGE SCALE GENOMIC DNA]</scope>
    <source>
        <strain evidence="2 3">JC819</strain>
    </source>
</reference>
<feature type="signal peptide" evidence="1">
    <location>
        <begin position="1"/>
        <end position="23"/>
    </location>
</feature>
<proteinExistence type="predicted"/>
<evidence type="ECO:0000313" key="2">
    <source>
        <dbReference type="EMBL" id="MDM4019302.1"/>
    </source>
</evidence>
<sequence length="345" mass="37507">MGKIIKGQLILLLLSLLAGHAVAQSDQIYSTSGARLEGNVVGVSPVAVEIDVRGSKRSVSVNEISRVTFAEDPPGLQAGRARAIAGKHKAALVDLQMVNPAEIERELVRQDLIFYLAFVRAKLALTTGGDKREAAAAMLAFVRAAPRSQHFFSAAELLGDLSLAQGDYSQAVKYYGAVSNKAPWPSYSLRAKLSEARATIAEGNYQRAQQIYDAVLAGKSNSVEAKRQKLFAKIGKSRCVAETGSVEEAIAEIENIIDQNDSSDAELFGRAYNALGECYRKAGKPKEALMAYLHIEILFYADSDIHAEALHNLVELWDELKNPDRSVAAKNLLNERYAGSVWANQ</sequence>